<dbReference type="InterPro" id="IPR016181">
    <property type="entry name" value="Acyl_CoA_acyltransferase"/>
</dbReference>
<evidence type="ECO:0000259" key="1">
    <source>
        <dbReference type="PROSITE" id="PS51186"/>
    </source>
</evidence>
<dbReference type="Gene3D" id="3.40.630.30">
    <property type="match status" value="1"/>
</dbReference>
<evidence type="ECO:0000313" key="3">
    <source>
        <dbReference type="Proteomes" id="UP000327424"/>
    </source>
</evidence>
<dbReference type="GO" id="GO:0016747">
    <property type="term" value="F:acyltransferase activity, transferring groups other than amino-acyl groups"/>
    <property type="evidence" value="ECO:0007669"/>
    <property type="project" value="InterPro"/>
</dbReference>
<dbReference type="Pfam" id="PF13673">
    <property type="entry name" value="Acetyltransf_10"/>
    <property type="match status" value="1"/>
</dbReference>
<dbReference type="PROSITE" id="PS51186">
    <property type="entry name" value="GNAT"/>
    <property type="match status" value="1"/>
</dbReference>
<dbReference type="SUPFAM" id="SSF55729">
    <property type="entry name" value="Acyl-CoA N-acyltransferases (Nat)"/>
    <property type="match status" value="1"/>
</dbReference>
<protein>
    <submittedName>
        <fullName evidence="2">GNAT family N-acetyltransferase</fullName>
    </submittedName>
</protein>
<keyword evidence="2" id="KW-0808">Transferase</keyword>
<dbReference type="InterPro" id="IPR000182">
    <property type="entry name" value="GNAT_dom"/>
</dbReference>
<keyword evidence="3" id="KW-1185">Reference proteome</keyword>
<feature type="domain" description="N-acetyltransferase" evidence="1">
    <location>
        <begin position="2"/>
        <end position="155"/>
    </location>
</feature>
<dbReference type="RefSeq" id="WP_019442838.1">
    <property type="nucleotide sequence ID" value="NZ_ALOE01000037.1"/>
</dbReference>
<reference evidence="2 3" key="1">
    <citation type="submission" date="2019-09" db="EMBL/GenBank/DDBJ databases">
        <title>Hybrid Assembly of the complete Genome of the Deep-Sea Bacterium Moritella marina from long Nanopore and Illumina reads.</title>
        <authorList>
            <person name="Magin S."/>
            <person name="Georgoulis A."/>
            <person name="Papadimitriou K."/>
            <person name="Iliakis G."/>
            <person name="Vorgias C.E."/>
        </authorList>
    </citation>
    <scope>NUCLEOTIDE SEQUENCE [LARGE SCALE GENOMIC DNA]</scope>
    <source>
        <strain evidence="2 3">MP-1</strain>
    </source>
</reference>
<dbReference type="Proteomes" id="UP000327424">
    <property type="component" value="Chromosome"/>
</dbReference>
<dbReference type="OrthoDB" id="5355033at2"/>
<dbReference type="InterPro" id="IPR052564">
    <property type="entry name" value="N-acetyltrans/Recomb-assoc"/>
</dbReference>
<dbReference type="PANTHER" id="PTHR43451:SF1">
    <property type="entry name" value="ACETYLTRANSFERASE"/>
    <property type="match status" value="1"/>
</dbReference>
<dbReference type="EMBL" id="CP044399">
    <property type="protein sequence ID" value="QFI37189.1"/>
    <property type="molecule type" value="Genomic_DNA"/>
</dbReference>
<proteinExistence type="predicted"/>
<organism evidence="2 3">
    <name type="scientific">Moritella marina ATCC 15381</name>
    <dbReference type="NCBI Taxonomy" id="1202962"/>
    <lineage>
        <taxon>Bacteria</taxon>
        <taxon>Pseudomonadati</taxon>
        <taxon>Pseudomonadota</taxon>
        <taxon>Gammaproteobacteria</taxon>
        <taxon>Alteromonadales</taxon>
        <taxon>Moritellaceae</taxon>
        <taxon>Moritella</taxon>
    </lineage>
</organism>
<dbReference type="AlphaFoldDB" id="A0A5J6WGK6"/>
<name>A0A5J6WGK6_MORMI</name>
<dbReference type="CDD" id="cd04301">
    <property type="entry name" value="NAT_SF"/>
    <property type="match status" value="1"/>
</dbReference>
<dbReference type="KEGG" id="mmaa:FR932_04785"/>
<dbReference type="PANTHER" id="PTHR43451">
    <property type="entry name" value="ACETYLTRANSFERASE (GNAT) FAMILY PROTEIN"/>
    <property type="match status" value="1"/>
</dbReference>
<gene>
    <name evidence="2" type="ORF">FR932_04785</name>
</gene>
<evidence type="ECO:0000313" key="2">
    <source>
        <dbReference type="EMBL" id="QFI37189.1"/>
    </source>
</evidence>
<sequence length="155" mass="17848">MITIRNYIESDANALWDIFFNTVRNINARDYSQVQVEAWAPESFDFEIWKNKVTGLSPFIAEIDGIIVGYADLQDDGLIDYFFCHFEYQGQGVGKALMNHVFSAGQEAGVMRYYSNVSITARPFYEHCGFTLAKEQLVEVRGQKLINFVMEKYIN</sequence>
<accession>A0A5J6WGK6</accession>